<evidence type="ECO:0000313" key="2">
    <source>
        <dbReference type="EMBL" id="CAI9158228.1"/>
    </source>
</evidence>
<dbReference type="EMBL" id="OX459952">
    <property type="protein sequence ID" value="CAI9158228.1"/>
    <property type="molecule type" value="Genomic_DNA"/>
</dbReference>
<feature type="region of interest" description="Disordered" evidence="1">
    <location>
        <begin position="98"/>
        <end position="169"/>
    </location>
</feature>
<feature type="compositionally biased region" description="Gly residues" evidence="1">
    <location>
        <begin position="157"/>
        <end position="166"/>
    </location>
</feature>
<evidence type="ECO:0000313" key="3">
    <source>
        <dbReference type="Proteomes" id="UP001176941"/>
    </source>
</evidence>
<protein>
    <submittedName>
        <fullName evidence="2">Uncharacterized protein</fullName>
    </submittedName>
</protein>
<sequence>MDDGQRATRDTELSSGCGLWAAAPACLVGVEVGTGLGKNTKLASIPSLALSSARGAGQNLREALAPARIVRAQGRRETGYGIRRSSTASLRAEAAAKRRRGHLSSISRAGVPGGAPARQLRGRLLPRPGPGGSRASRFRAAGAAWRPHREQQAVGARSGGAPGSGGRAPRARAAREQVPRAWRWQGLKLSGLPRVSLFCTCTTDMFVAAPAPAQVTWPRGRAGRKASPPESLGGTRRRQEEAGRGKASCCRCEASEGDRAGRQSREADEGDLPSVSETPEGLTSQKYRRPAGWVGGARDFNGQK</sequence>
<gene>
    <name evidence="2" type="ORF">MRATA1EN1_LOCUS7190</name>
</gene>
<feature type="compositionally biased region" description="Basic and acidic residues" evidence="1">
    <location>
        <begin position="253"/>
        <end position="267"/>
    </location>
</feature>
<proteinExistence type="predicted"/>
<feature type="compositionally biased region" description="Low complexity" evidence="1">
    <location>
        <begin position="133"/>
        <end position="144"/>
    </location>
</feature>
<reference evidence="2" key="1">
    <citation type="submission" date="2023-04" db="EMBL/GenBank/DDBJ databases">
        <authorList>
            <consortium name="ELIXIR-Norway"/>
        </authorList>
    </citation>
    <scope>NUCLEOTIDE SEQUENCE [LARGE SCALE GENOMIC DNA]</scope>
</reference>
<organism evidence="2 3">
    <name type="scientific">Rangifer tarandus platyrhynchus</name>
    <name type="common">Svalbard reindeer</name>
    <dbReference type="NCBI Taxonomy" id="3082113"/>
    <lineage>
        <taxon>Eukaryota</taxon>
        <taxon>Metazoa</taxon>
        <taxon>Chordata</taxon>
        <taxon>Craniata</taxon>
        <taxon>Vertebrata</taxon>
        <taxon>Euteleostomi</taxon>
        <taxon>Mammalia</taxon>
        <taxon>Eutheria</taxon>
        <taxon>Laurasiatheria</taxon>
        <taxon>Artiodactyla</taxon>
        <taxon>Ruminantia</taxon>
        <taxon>Pecora</taxon>
        <taxon>Cervidae</taxon>
        <taxon>Odocoileinae</taxon>
        <taxon>Rangifer</taxon>
    </lineage>
</organism>
<name>A0ABN8Y9J8_RANTA</name>
<keyword evidence="3" id="KW-1185">Reference proteome</keyword>
<feature type="compositionally biased region" description="Polar residues" evidence="1">
    <location>
        <begin position="275"/>
        <end position="285"/>
    </location>
</feature>
<evidence type="ECO:0000256" key="1">
    <source>
        <dbReference type="SAM" id="MobiDB-lite"/>
    </source>
</evidence>
<feature type="compositionally biased region" description="Low complexity" evidence="1">
    <location>
        <begin position="114"/>
        <end position="126"/>
    </location>
</feature>
<accession>A0ABN8Y9J8</accession>
<feature type="region of interest" description="Disordered" evidence="1">
    <location>
        <begin position="217"/>
        <end position="304"/>
    </location>
</feature>
<dbReference type="Proteomes" id="UP001176941">
    <property type="component" value="Chromosome 16"/>
</dbReference>